<dbReference type="RefSeq" id="WP_236344950.1">
    <property type="nucleotide sequence ID" value="NZ_CAKMMF010000031.1"/>
</dbReference>
<dbReference type="InterPro" id="IPR002781">
    <property type="entry name" value="TM_pro_TauE-like"/>
</dbReference>
<evidence type="ECO:0000256" key="4">
    <source>
        <dbReference type="ARBA" id="ARBA00022989"/>
    </source>
</evidence>
<comment type="similarity">
    <text evidence="2 6">Belongs to the 4-toluene sulfonate uptake permease (TSUP) (TC 2.A.102) family.</text>
</comment>
<evidence type="ECO:0000256" key="6">
    <source>
        <dbReference type="RuleBase" id="RU363041"/>
    </source>
</evidence>
<comment type="subcellular location">
    <subcellularLocation>
        <location evidence="6">Cell membrane</location>
        <topology evidence="6">Multi-pass membrane protein</topology>
    </subcellularLocation>
    <subcellularLocation>
        <location evidence="1">Membrane</location>
        <topology evidence="1">Multi-pass membrane protein</topology>
    </subcellularLocation>
</comment>
<evidence type="ECO:0000256" key="5">
    <source>
        <dbReference type="ARBA" id="ARBA00023136"/>
    </source>
</evidence>
<name>A0ABN8GXJ1_9BACL</name>
<dbReference type="InterPro" id="IPR051598">
    <property type="entry name" value="TSUP/Inactive_protease-like"/>
</dbReference>
<evidence type="ECO:0000256" key="2">
    <source>
        <dbReference type="ARBA" id="ARBA00009142"/>
    </source>
</evidence>
<keyword evidence="5 6" id="KW-0472">Membrane</keyword>
<proteinExistence type="inferred from homology"/>
<dbReference type="Pfam" id="PF01925">
    <property type="entry name" value="TauE"/>
    <property type="match status" value="1"/>
</dbReference>
<dbReference type="PANTHER" id="PTHR43701">
    <property type="entry name" value="MEMBRANE TRANSPORTER PROTEIN MJ0441-RELATED"/>
    <property type="match status" value="1"/>
</dbReference>
<gene>
    <name evidence="7" type="ORF">PAECIP111893_04485</name>
</gene>
<keyword evidence="4 6" id="KW-1133">Transmembrane helix</keyword>
<keyword evidence="6" id="KW-1003">Cell membrane</keyword>
<dbReference type="EMBL" id="CAKMMF010000031">
    <property type="protein sequence ID" value="CAH1218793.1"/>
    <property type="molecule type" value="Genomic_DNA"/>
</dbReference>
<evidence type="ECO:0000313" key="8">
    <source>
        <dbReference type="Proteomes" id="UP000838686"/>
    </source>
</evidence>
<protein>
    <recommendedName>
        <fullName evidence="6">Probable membrane transporter protein</fullName>
    </recommendedName>
</protein>
<feature type="transmembrane region" description="Helical" evidence="6">
    <location>
        <begin position="161"/>
        <end position="189"/>
    </location>
</feature>
<organism evidence="7 8">
    <name type="scientific">Paenibacillus plantiphilus</name>
    <dbReference type="NCBI Taxonomy" id="2905650"/>
    <lineage>
        <taxon>Bacteria</taxon>
        <taxon>Bacillati</taxon>
        <taxon>Bacillota</taxon>
        <taxon>Bacilli</taxon>
        <taxon>Bacillales</taxon>
        <taxon>Paenibacillaceae</taxon>
        <taxon>Paenibacillus</taxon>
    </lineage>
</organism>
<evidence type="ECO:0000313" key="7">
    <source>
        <dbReference type="EMBL" id="CAH1218793.1"/>
    </source>
</evidence>
<keyword evidence="3 6" id="KW-0812">Transmembrane</keyword>
<feature type="transmembrane region" description="Helical" evidence="6">
    <location>
        <begin position="107"/>
        <end position="126"/>
    </location>
</feature>
<sequence>MLELFDILLLLLLGLTSAVFGSIVGLGGGIIIVPALVLLGPQLIGAEISHASAVGISLTVLVVTALSSTLAYAKSKRVDFRSGWLFFITSGPAAMGGSLLTSQLKNGAFQLYFGIFILLMAALLVAQDYMRPIRKQWPIIRTYTDAAGAVHTYSYSVLPALFIGLCVGLVSGLFGIGGGSLFVPVMVLLFRYPPHVAVATSMFVIFLSSILGSGVHAWLGETDPILVLALLPGAWIGGRIGARIAGKMTGRGLMWVMRAAFVLLGIELVVEGIALS</sequence>
<comment type="caution">
    <text evidence="7">The sequence shown here is derived from an EMBL/GenBank/DDBJ whole genome shotgun (WGS) entry which is preliminary data.</text>
</comment>
<dbReference type="PANTHER" id="PTHR43701:SF2">
    <property type="entry name" value="MEMBRANE TRANSPORTER PROTEIN YJNA-RELATED"/>
    <property type="match status" value="1"/>
</dbReference>
<feature type="transmembrane region" description="Helical" evidence="6">
    <location>
        <begin position="7"/>
        <end position="39"/>
    </location>
</feature>
<evidence type="ECO:0000256" key="1">
    <source>
        <dbReference type="ARBA" id="ARBA00004141"/>
    </source>
</evidence>
<reference evidence="7" key="1">
    <citation type="submission" date="2022-01" db="EMBL/GenBank/DDBJ databases">
        <authorList>
            <person name="Criscuolo A."/>
        </authorList>
    </citation>
    <scope>NUCLEOTIDE SEQUENCE</scope>
    <source>
        <strain evidence="7">CIP111893</strain>
    </source>
</reference>
<feature type="transmembrane region" description="Helical" evidence="6">
    <location>
        <begin position="84"/>
        <end position="101"/>
    </location>
</feature>
<feature type="transmembrane region" description="Helical" evidence="6">
    <location>
        <begin position="254"/>
        <end position="275"/>
    </location>
</feature>
<accession>A0ABN8GXJ1</accession>
<feature type="transmembrane region" description="Helical" evidence="6">
    <location>
        <begin position="225"/>
        <end position="242"/>
    </location>
</feature>
<feature type="transmembrane region" description="Helical" evidence="6">
    <location>
        <begin position="196"/>
        <end position="219"/>
    </location>
</feature>
<keyword evidence="8" id="KW-1185">Reference proteome</keyword>
<dbReference type="Proteomes" id="UP000838686">
    <property type="component" value="Unassembled WGS sequence"/>
</dbReference>
<evidence type="ECO:0000256" key="3">
    <source>
        <dbReference type="ARBA" id="ARBA00022692"/>
    </source>
</evidence>
<feature type="transmembrane region" description="Helical" evidence="6">
    <location>
        <begin position="51"/>
        <end position="72"/>
    </location>
</feature>